<dbReference type="GO" id="GO:0015171">
    <property type="term" value="F:amino acid transmembrane transporter activity"/>
    <property type="evidence" value="ECO:0007669"/>
    <property type="project" value="TreeGrafter"/>
</dbReference>
<feature type="transmembrane region" description="Helical" evidence="7">
    <location>
        <begin position="146"/>
        <end position="166"/>
    </location>
</feature>
<evidence type="ECO:0000256" key="7">
    <source>
        <dbReference type="SAM" id="Phobius"/>
    </source>
</evidence>
<feature type="transmembrane region" description="Helical" evidence="7">
    <location>
        <begin position="399"/>
        <end position="417"/>
    </location>
</feature>
<dbReference type="Pfam" id="PF13520">
    <property type="entry name" value="AA_permease_2"/>
    <property type="match status" value="1"/>
</dbReference>
<feature type="transmembrane region" description="Helical" evidence="7">
    <location>
        <begin position="341"/>
        <end position="363"/>
    </location>
</feature>
<keyword evidence="3 7" id="KW-0812">Transmembrane</keyword>
<evidence type="ECO:0000256" key="5">
    <source>
        <dbReference type="ARBA" id="ARBA00023136"/>
    </source>
</evidence>
<organism evidence="8 9">
    <name type="scientific">Dissophora globulifera</name>
    <dbReference type="NCBI Taxonomy" id="979702"/>
    <lineage>
        <taxon>Eukaryota</taxon>
        <taxon>Fungi</taxon>
        <taxon>Fungi incertae sedis</taxon>
        <taxon>Mucoromycota</taxon>
        <taxon>Mortierellomycotina</taxon>
        <taxon>Mortierellomycetes</taxon>
        <taxon>Mortierellales</taxon>
        <taxon>Mortierellaceae</taxon>
        <taxon>Dissophora</taxon>
    </lineage>
</organism>
<feature type="transmembrane region" description="Helical" evidence="7">
    <location>
        <begin position="186"/>
        <end position="206"/>
    </location>
</feature>
<reference evidence="8" key="1">
    <citation type="journal article" date="2020" name="Fungal Divers.">
        <title>Resolving the Mortierellaceae phylogeny through synthesis of multi-gene phylogenetics and phylogenomics.</title>
        <authorList>
            <person name="Vandepol N."/>
            <person name="Liber J."/>
            <person name="Desiro A."/>
            <person name="Na H."/>
            <person name="Kennedy M."/>
            <person name="Barry K."/>
            <person name="Grigoriev I.V."/>
            <person name="Miller A.N."/>
            <person name="O'Donnell K."/>
            <person name="Stajich J.E."/>
            <person name="Bonito G."/>
        </authorList>
    </citation>
    <scope>NUCLEOTIDE SEQUENCE</scope>
    <source>
        <strain evidence="8">REB-010B</strain>
    </source>
</reference>
<gene>
    <name evidence="8" type="ORF">BGZ99_000903</name>
</gene>
<accession>A0A9P6RPA9</accession>
<proteinExistence type="predicted"/>
<feature type="transmembrane region" description="Helical" evidence="7">
    <location>
        <begin position="264"/>
        <end position="287"/>
    </location>
</feature>
<name>A0A9P6RPA9_9FUNG</name>
<evidence type="ECO:0000256" key="2">
    <source>
        <dbReference type="ARBA" id="ARBA00022448"/>
    </source>
</evidence>
<feature type="transmembrane region" description="Helical" evidence="7">
    <location>
        <begin position="375"/>
        <end position="393"/>
    </location>
</feature>
<feature type="transmembrane region" description="Helical" evidence="7">
    <location>
        <begin position="218"/>
        <end position="244"/>
    </location>
</feature>
<dbReference type="AlphaFoldDB" id="A0A9P6RPA9"/>
<sequence length="610" mass="65363">MGTAAATQAGPSVTVSFLLGGFVSGIAALSYAEMASMIPIAGSAYTYAYASIGELAAWIIGWDLILEYLIGAATVSVGWSSYMIAFLHDAFNWDVSPKWTNTPINWSGDSFSMTGDYFNTPAFFISALVSITIYFGIHMTARINNYLVVFKVVVLVIVIFAMVPFVKTANYNPYIPQETGGVSGTLAGASTVFFAYIGFDSISTTAQEAKDPQVNLPVGIMATIIIATVLYVGISVVTVGVAHYSTLGGRSPVVDAVRLTQMHWLVVLTELGALAATTSVILVLLIAQPRVFYSMSNDGLIPRVFSKIHPKYKTPYVSTLVSGIICSICGGLLPIEVLSDISSVGTIFAYFVVNIGVIILRYTRKTVPRRFKVPGGPFLLPGIGAGSSLLLLQGARREAIIRLLVWMGVGLLVYLFYGRTHSEINNPRQILDEPMRVLHENFSADSVNNYHGYTDDDLRQQYARQLARRMEYDRPRRHRHSDQNVGEQLPSEHGANNAAAAAAAAATGAGAAIIATGQGPLHPNTEYHDGGKKNSCDDDASSCGGIDSGHGVGGSIPRKRSVSISIDSDEGNNRSDGHDGSSRSSVLSFHPLEPGIEPYSETVHLSSSVA</sequence>
<feature type="transmembrane region" description="Helical" evidence="7">
    <location>
        <begin position="117"/>
        <end position="137"/>
    </location>
</feature>
<evidence type="ECO:0000256" key="1">
    <source>
        <dbReference type="ARBA" id="ARBA00004141"/>
    </source>
</evidence>
<feature type="transmembrane region" description="Helical" evidence="7">
    <location>
        <begin position="44"/>
        <end position="61"/>
    </location>
</feature>
<feature type="region of interest" description="Disordered" evidence="6">
    <location>
        <begin position="472"/>
        <end position="500"/>
    </location>
</feature>
<comment type="caution">
    <text evidence="8">The sequence shown here is derived from an EMBL/GenBank/DDBJ whole genome shotgun (WGS) entry which is preliminary data.</text>
</comment>
<dbReference type="EMBL" id="JAAAIP010000120">
    <property type="protein sequence ID" value="KAG0325248.1"/>
    <property type="molecule type" value="Genomic_DNA"/>
</dbReference>
<dbReference type="Proteomes" id="UP000738325">
    <property type="component" value="Unassembled WGS sequence"/>
</dbReference>
<feature type="region of interest" description="Disordered" evidence="6">
    <location>
        <begin position="566"/>
        <end position="610"/>
    </location>
</feature>
<keyword evidence="9" id="KW-1185">Reference proteome</keyword>
<feature type="compositionally biased region" description="Basic and acidic residues" evidence="6">
    <location>
        <begin position="571"/>
        <end position="581"/>
    </location>
</feature>
<dbReference type="PANTHER" id="PTHR43243">
    <property type="entry name" value="INNER MEMBRANE TRANSPORTER YGJI-RELATED"/>
    <property type="match status" value="1"/>
</dbReference>
<evidence type="ECO:0000256" key="4">
    <source>
        <dbReference type="ARBA" id="ARBA00022989"/>
    </source>
</evidence>
<evidence type="ECO:0000313" key="8">
    <source>
        <dbReference type="EMBL" id="KAG0325248.1"/>
    </source>
</evidence>
<keyword evidence="4 7" id="KW-1133">Transmembrane helix</keyword>
<comment type="subcellular location">
    <subcellularLocation>
        <location evidence="1">Membrane</location>
        <topology evidence="1">Multi-pass membrane protein</topology>
    </subcellularLocation>
</comment>
<dbReference type="GO" id="GO:0005886">
    <property type="term" value="C:plasma membrane"/>
    <property type="evidence" value="ECO:0007669"/>
    <property type="project" value="TreeGrafter"/>
</dbReference>
<dbReference type="PANTHER" id="PTHR43243:SF4">
    <property type="entry name" value="CATIONIC AMINO ACID TRANSPORTER 4"/>
    <property type="match status" value="1"/>
</dbReference>
<keyword evidence="2" id="KW-0813">Transport</keyword>
<dbReference type="OrthoDB" id="5982228at2759"/>
<evidence type="ECO:0000256" key="6">
    <source>
        <dbReference type="SAM" id="MobiDB-lite"/>
    </source>
</evidence>
<evidence type="ECO:0000256" key="3">
    <source>
        <dbReference type="ARBA" id="ARBA00022692"/>
    </source>
</evidence>
<feature type="transmembrane region" description="Helical" evidence="7">
    <location>
        <begin position="12"/>
        <end position="32"/>
    </location>
</feature>
<evidence type="ECO:0008006" key="10">
    <source>
        <dbReference type="Google" id="ProtNLM"/>
    </source>
</evidence>
<dbReference type="Gene3D" id="1.20.1740.10">
    <property type="entry name" value="Amino acid/polyamine transporter I"/>
    <property type="match status" value="1"/>
</dbReference>
<dbReference type="InterPro" id="IPR002293">
    <property type="entry name" value="AA/rel_permease1"/>
</dbReference>
<feature type="transmembrane region" description="Helical" evidence="7">
    <location>
        <begin position="316"/>
        <end position="335"/>
    </location>
</feature>
<keyword evidence="5 7" id="KW-0472">Membrane</keyword>
<protein>
    <recommendedName>
        <fullName evidence="10">Amino acid transporter</fullName>
    </recommendedName>
</protein>
<evidence type="ECO:0000313" key="9">
    <source>
        <dbReference type="Proteomes" id="UP000738325"/>
    </source>
</evidence>
<feature type="transmembrane region" description="Helical" evidence="7">
    <location>
        <begin position="68"/>
        <end position="87"/>
    </location>
</feature>